<dbReference type="PANTHER" id="PTHR19368:SF15">
    <property type="entry name" value="XLR_SYCP3_FAM9 DOMAIN-CONTAINING PROTEIN"/>
    <property type="match status" value="1"/>
</dbReference>
<dbReference type="GO" id="GO:0051321">
    <property type="term" value="P:meiotic cell cycle"/>
    <property type="evidence" value="ECO:0007669"/>
    <property type="project" value="TreeGrafter"/>
</dbReference>
<dbReference type="PANTHER" id="PTHR19368">
    <property type="entry name" value="XLR/SCP3/FAM9"/>
    <property type="match status" value="1"/>
</dbReference>
<reference evidence="5 6" key="1">
    <citation type="journal article" date="2014" name="Nat. Genet.">
        <title>Whole-genome sequence of a flatfish provides insights into ZW sex chromosome evolution and adaptation to a benthic lifestyle.</title>
        <authorList>
            <person name="Chen S."/>
            <person name="Zhang G."/>
            <person name="Shao C."/>
            <person name="Huang Q."/>
            <person name="Liu G."/>
            <person name="Zhang P."/>
            <person name="Song W."/>
            <person name="An N."/>
            <person name="Chalopin D."/>
            <person name="Volff J.N."/>
            <person name="Hong Y."/>
            <person name="Li Q."/>
            <person name="Sha Z."/>
            <person name="Zhou H."/>
            <person name="Xie M."/>
            <person name="Yu Q."/>
            <person name="Liu Y."/>
            <person name="Xiang H."/>
            <person name="Wang N."/>
            <person name="Wu K."/>
            <person name="Yang C."/>
            <person name="Zhou Q."/>
            <person name="Liao X."/>
            <person name="Yang L."/>
            <person name="Hu Q."/>
            <person name="Zhang J."/>
            <person name="Meng L."/>
            <person name="Jin L."/>
            <person name="Tian Y."/>
            <person name="Lian J."/>
            <person name="Yang J."/>
            <person name="Miao G."/>
            <person name="Liu S."/>
            <person name="Liang Z."/>
            <person name="Yan F."/>
            <person name="Li Y."/>
            <person name="Sun B."/>
            <person name="Zhang H."/>
            <person name="Zhang J."/>
            <person name="Zhu Y."/>
            <person name="Du M."/>
            <person name="Zhao Y."/>
            <person name="Schartl M."/>
            <person name="Tang Q."/>
            <person name="Wang J."/>
        </authorList>
    </citation>
    <scope>NUCLEOTIDE SEQUENCE</scope>
</reference>
<dbReference type="InParanoid" id="A0A3P8X4B7"/>
<feature type="domain" description="XLR/SYCP3/FAM9" evidence="4">
    <location>
        <begin position="66"/>
        <end position="197"/>
    </location>
</feature>
<proteinExistence type="inferred from homology"/>
<evidence type="ECO:0000313" key="6">
    <source>
        <dbReference type="Proteomes" id="UP000265120"/>
    </source>
</evidence>
<protein>
    <submittedName>
        <fullName evidence="5">Synaptonemal complex protein 3</fullName>
    </submittedName>
</protein>
<comment type="similarity">
    <text evidence="1">Belongs to the XLR/SYCP3 family.</text>
</comment>
<dbReference type="STRING" id="244447.ENSCSEP00000033969"/>
<evidence type="ECO:0000256" key="3">
    <source>
        <dbReference type="SAM" id="MobiDB-lite"/>
    </source>
</evidence>
<evidence type="ECO:0000256" key="2">
    <source>
        <dbReference type="SAM" id="Coils"/>
    </source>
</evidence>
<feature type="region of interest" description="Disordered" evidence="3">
    <location>
        <begin position="1"/>
        <end position="41"/>
    </location>
</feature>
<keyword evidence="2" id="KW-0175">Coiled coil</keyword>
<organism evidence="5 6">
    <name type="scientific">Cynoglossus semilaevis</name>
    <name type="common">Tongue sole</name>
    <dbReference type="NCBI Taxonomy" id="244447"/>
    <lineage>
        <taxon>Eukaryota</taxon>
        <taxon>Metazoa</taxon>
        <taxon>Chordata</taxon>
        <taxon>Craniata</taxon>
        <taxon>Vertebrata</taxon>
        <taxon>Euteleostomi</taxon>
        <taxon>Actinopterygii</taxon>
        <taxon>Neopterygii</taxon>
        <taxon>Teleostei</taxon>
        <taxon>Neoteleostei</taxon>
        <taxon>Acanthomorphata</taxon>
        <taxon>Carangaria</taxon>
        <taxon>Pleuronectiformes</taxon>
        <taxon>Pleuronectoidei</taxon>
        <taxon>Cynoglossidae</taxon>
        <taxon>Cynoglossinae</taxon>
        <taxon>Cynoglossus</taxon>
    </lineage>
</organism>
<dbReference type="GO" id="GO:0000795">
    <property type="term" value="C:synaptonemal complex"/>
    <property type="evidence" value="ECO:0007669"/>
    <property type="project" value="TreeGrafter"/>
</dbReference>
<feature type="coiled-coil region" evidence="2">
    <location>
        <begin position="116"/>
        <end position="146"/>
    </location>
</feature>
<sequence length="219" mass="26164">RMSTGRKPAKRKLSDEKPDKVYDFHEEVGTKENSGSEDEIREGECYLTQSVLTSFYSREGVFDISKVMQAKKKRLESLTKNYMKGSQDKLEQLWNNHHTQRQKMTQLYSQQVDAALQQWETEAQRRDEQEEQLNDLFRQQQKVLQQARVMQNQKLKKVRKLYEQFVKMTEDMEKTHESFLQGAQQELKKEMNTLQKKVLMEMHQQEMATVRKSLQSMLF</sequence>
<reference evidence="5" key="3">
    <citation type="submission" date="2025-09" db="UniProtKB">
        <authorList>
            <consortium name="Ensembl"/>
        </authorList>
    </citation>
    <scope>IDENTIFICATION</scope>
</reference>
<dbReference type="OMA" id="MATHKGC"/>
<dbReference type="GO" id="GO:0007286">
    <property type="term" value="P:spermatid development"/>
    <property type="evidence" value="ECO:0007669"/>
    <property type="project" value="TreeGrafter"/>
</dbReference>
<dbReference type="InterPro" id="IPR006888">
    <property type="entry name" value="XLR/SYCP3/FAM9_dom"/>
</dbReference>
<accession>A0A3P8X4B7</accession>
<evidence type="ECO:0000313" key="5">
    <source>
        <dbReference type="Ensembl" id="ENSCSEP00000033969.1"/>
    </source>
</evidence>
<evidence type="ECO:0000259" key="4">
    <source>
        <dbReference type="Pfam" id="PF04803"/>
    </source>
</evidence>
<keyword evidence="6" id="KW-1185">Reference proteome</keyword>
<dbReference type="Ensembl" id="ENSCSET00000034408.1">
    <property type="protein sequence ID" value="ENSCSEP00000033969.1"/>
    <property type="gene ID" value="ENSCSEG00000021790.1"/>
</dbReference>
<evidence type="ECO:0000256" key="1">
    <source>
        <dbReference type="ARBA" id="ARBA00010283"/>
    </source>
</evidence>
<name>A0A3P8X4B7_CYNSE</name>
<feature type="compositionally biased region" description="Basic and acidic residues" evidence="3">
    <location>
        <begin position="12"/>
        <end position="30"/>
    </location>
</feature>
<dbReference type="Pfam" id="PF04803">
    <property type="entry name" value="Cor1"/>
    <property type="match status" value="1"/>
</dbReference>
<dbReference type="InterPro" id="IPR051443">
    <property type="entry name" value="XLR/SYCP3"/>
</dbReference>
<reference evidence="5" key="2">
    <citation type="submission" date="2025-08" db="UniProtKB">
        <authorList>
            <consortium name="Ensembl"/>
        </authorList>
    </citation>
    <scope>IDENTIFICATION</scope>
</reference>
<dbReference type="FunCoup" id="A0A3P8X4B7">
    <property type="interactions" value="348"/>
</dbReference>
<dbReference type="GeneTree" id="ENSGT00390000000062"/>
<dbReference type="Proteomes" id="UP000265120">
    <property type="component" value="Chromosome 6"/>
</dbReference>
<dbReference type="AlphaFoldDB" id="A0A3P8X4B7"/>